<dbReference type="PANTHER" id="PTHR30158">
    <property type="entry name" value="ACRA/E-RELATED COMPONENT OF DRUG EFFLUX TRANSPORTER"/>
    <property type="match status" value="1"/>
</dbReference>
<feature type="domain" description="Multidrug resistance protein MdtA-like alpha-helical hairpin" evidence="5">
    <location>
        <begin position="106"/>
        <end position="175"/>
    </location>
</feature>
<feature type="domain" description="Multidrug resistance protein MdtA-like beta-barrel" evidence="7">
    <location>
        <begin position="213"/>
        <end position="299"/>
    </location>
</feature>
<protein>
    <submittedName>
        <fullName evidence="9">Efflux RND transporter periplasmic adaptor subunit</fullName>
    </submittedName>
</protein>
<dbReference type="InterPro" id="IPR058625">
    <property type="entry name" value="MdtA-like_BSH"/>
</dbReference>
<dbReference type="Gene3D" id="2.40.30.170">
    <property type="match status" value="1"/>
</dbReference>
<sequence length="382" mass="41769">MRHTGIRAVGFISVLLLLPVLSACDDKTPAPAQTESSSYVIDSAVVKAADVPLSFSLNGRVVAYARADVRPQADGLIKERLFTEGSWVEQGQSLYQIDDALYQAQYAYAKANLAKARDEAAQAKREFERYQGLFKQDAVSAQEYEDKRLSYLLSVDEEQLAQATLMERSTQLAYTQVRAPISGTIGKSQVTPGALVTANQSEVLATIIDLTKVYVDVQQSGTRWRALRQGIIAGNLYGKDEAEAVELYFDDGTRYPILGQYALTEVEVDESSGSVTLRAQFDNPERLLLPGMAVRLHFKGPTLPQAVVVPASAVGQNAAGNSFVFIVEDDLKVRRQFVQADFLVDDGWVISQGLRPGQRVALNGLQKLKTGMSVALGQDDVK</sequence>
<dbReference type="InterPro" id="IPR006143">
    <property type="entry name" value="RND_pump_MFP"/>
</dbReference>
<feature type="chain" id="PRO_5038517818" evidence="4">
    <location>
        <begin position="24"/>
        <end position="382"/>
    </location>
</feature>
<evidence type="ECO:0000256" key="2">
    <source>
        <dbReference type="ARBA" id="ARBA00009477"/>
    </source>
</evidence>
<feature type="domain" description="Multidrug resistance protein MdtA-like barrel-sandwich hybrid" evidence="6">
    <location>
        <begin position="67"/>
        <end position="207"/>
    </location>
</feature>
<dbReference type="InterPro" id="IPR058627">
    <property type="entry name" value="MdtA-like_C"/>
</dbReference>
<dbReference type="PANTHER" id="PTHR30158:SF3">
    <property type="entry name" value="MULTIDRUG EFFLUX PUMP SUBUNIT ACRA-RELATED"/>
    <property type="match status" value="1"/>
</dbReference>
<keyword evidence="3" id="KW-0175">Coiled coil</keyword>
<dbReference type="InterPro" id="IPR058626">
    <property type="entry name" value="MdtA-like_b-barrel"/>
</dbReference>
<comment type="similarity">
    <text evidence="2">Belongs to the membrane fusion protein (MFP) (TC 8.A.1) family.</text>
</comment>
<name>A0A9E2KNE4_9GAMM</name>
<comment type="caution">
    <text evidence="9">The sequence shown here is derived from an EMBL/GenBank/DDBJ whole genome shotgun (WGS) entry which is preliminary data.</text>
</comment>
<reference evidence="9" key="1">
    <citation type="journal article" date="2021" name="PeerJ">
        <title>Extensive microbial diversity within the chicken gut microbiome revealed by metagenomics and culture.</title>
        <authorList>
            <person name="Gilroy R."/>
            <person name="Ravi A."/>
            <person name="Getino M."/>
            <person name="Pursley I."/>
            <person name="Horton D.L."/>
            <person name="Alikhan N.F."/>
            <person name="Baker D."/>
            <person name="Gharbi K."/>
            <person name="Hall N."/>
            <person name="Watson M."/>
            <person name="Adriaenssens E.M."/>
            <person name="Foster-Nyarko E."/>
            <person name="Jarju S."/>
            <person name="Secka A."/>
            <person name="Antonio M."/>
            <person name="Oren A."/>
            <person name="Chaudhuri R.R."/>
            <person name="La Ragione R."/>
            <person name="Hildebrand F."/>
            <person name="Pallen M.J."/>
        </authorList>
    </citation>
    <scope>NUCLEOTIDE SEQUENCE</scope>
    <source>
        <strain evidence="9">687</strain>
    </source>
</reference>
<reference evidence="9" key="2">
    <citation type="submission" date="2021-04" db="EMBL/GenBank/DDBJ databases">
        <authorList>
            <person name="Gilroy R."/>
        </authorList>
    </citation>
    <scope>NUCLEOTIDE SEQUENCE</scope>
    <source>
        <strain evidence="9">687</strain>
    </source>
</reference>
<dbReference type="AlphaFoldDB" id="A0A9E2KNE4"/>
<accession>A0A9E2KNE4</accession>
<evidence type="ECO:0000259" key="7">
    <source>
        <dbReference type="Pfam" id="PF25944"/>
    </source>
</evidence>
<dbReference type="GO" id="GO:0022857">
    <property type="term" value="F:transmembrane transporter activity"/>
    <property type="evidence" value="ECO:0007669"/>
    <property type="project" value="InterPro"/>
</dbReference>
<evidence type="ECO:0000313" key="10">
    <source>
        <dbReference type="Proteomes" id="UP000824150"/>
    </source>
</evidence>
<comment type="subcellular location">
    <subcellularLocation>
        <location evidence="1">Cell inner membrane</location>
        <topology evidence="1">Lipid-anchor</topology>
    </subcellularLocation>
</comment>
<evidence type="ECO:0000256" key="3">
    <source>
        <dbReference type="SAM" id="Coils"/>
    </source>
</evidence>
<dbReference type="Gene3D" id="1.10.287.470">
    <property type="entry name" value="Helix hairpin bin"/>
    <property type="match status" value="1"/>
</dbReference>
<dbReference type="Pfam" id="PF25876">
    <property type="entry name" value="HH_MFP_RND"/>
    <property type="match status" value="1"/>
</dbReference>
<proteinExistence type="inferred from homology"/>
<dbReference type="GO" id="GO:0046677">
    <property type="term" value="P:response to antibiotic"/>
    <property type="evidence" value="ECO:0007669"/>
    <property type="project" value="TreeGrafter"/>
</dbReference>
<feature type="domain" description="Multidrug resistance protein MdtA-like C-terminal permuted SH3" evidence="8">
    <location>
        <begin position="305"/>
        <end position="367"/>
    </location>
</feature>
<dbReference type="GO" id="GO:0030313">
    <property type="term" value="C:cell envelope"/>
    <property type="evidence" value="ECO:0007669"/>
    <property type="project" value="UniProtKB-SubCell"/>
</dbReference>
<dbReference type="GO" id="GO:0005886">
    <property type="term" value="C:plasma membrane"/>
    <property type="evidence" value="ECO:0007669"/>
    <property type="project" value="TreeGrafter"/>
</dbReference>
<dbReference type="NCBIfam" id="TIGR01730">
    <property type="entry name" value="RND_mfp"/>
    <property type="match status" value="1"/>
</dbReference>
<gene>
    <name evidence="9" type="ORF">IAA31_06670</name>
</gene>
<dbReference type="PROSITE" id="PS51257">
    <property type="entry name" value="PROKAR_LIPOPROTEIN"/>
    <property type="match status" value="1"/>
</dbReference>
<dbReference type="Pfam" id="PF25917">
    <property type="entry name" value="BSH_RND"/>
    <property type="match status" value="1"/>
</dbReference>
<dbReference type="Pfam" id="PF25967">
    <property type="entry name" value="RND-MFP_C"/>
    <property type="match status" value="1"/>
</dbReference>
<feature type="signal peptide" evidence="4">
    <location>
        <begin position="1"/>
        <end position="23"/>
    </location>
</feature>
<evidence type="ECO:0000259" key="5">
    <source>
        <dbReference type="Pfam" id="PF25876"/>
    </source>
</evidence>
<dbReference type="InterPro" id="IPR058624">
    <property type="entry name" value="MdtA-like_HH"/>
</dbReference>
<evidence type="ECO:0000259" key="8">
    <source>
        <dbReference type="Pfam" id="PF25967"/>
    </source>
</evidence>
<evidence type="ECO:0000256" key="4">
    <source>
        <dbReference type="SAM" id="SignalP"/>
    </source>
</evidence>
<dbReference type="Proteomes" id="UP000824150">
    <property type="component" value="Unassembled WGS sequence"/>
</dbReference>
<evidence type="ECO:0000259" key="6">
    <source>
        <dbReference type="Pfam" id="PF25917"/>
    </source>
</evidence>
<keyword evidence="4" id="KW-0732">Signal</keyword>
<evidence type="ECO:0000313" key="9">
    <source>
        <dbReference type="EMBL" id="MBU3827154.1"/>
    </source>
</evidence>
<evidence type="ECO:0000256" key="1">
    <source>
        <dbReference type="ARBA" id="ARBA00004519"/>
    </source>
</evidence>
<dbReference type="EMBL" id="JAHLFG010000071">
    <property type="protein sequence ID" value="MBU3827154.1"/>
    <property type="molecule type" value="Genomic_DNA"/>
</dbReference>
<dbReference type="Pfam" id="PF25944">
    <property type="entry name" value="Beta-barrel_RND"/>
    <property type="match status" value="1"/>
</dbReference>
<dbReference type="SUPFAM" id="SSF111369">
    <property type="entry name" value="HlyD-like secretion proteins"/>
    <property type="match status" value="1"/>
</dbReference>
<organism evidence="9 10">
    <name type="scientific">Candidatus Anaerobiospirillum merdipullorum</name>
    <dbReference type="NCBI Taxonomy" id="2838450"/>
    <lineage>
        <taxon>Bacteria</taxon>
        <taxon>Pseudomonadati</taxon>
        <taxon>Pseudomonadota</taxon>
        <taxon>Gammaproteobacteria</taxon>
        <taxon>Aeromonadales</taxon>
        <taxon>Succinivibrionaceae</taxon>
        <taxon>Anaerobiospirillum</taxon>
    </lineage>
</organism>
<feature type="coiled-coil region" evidence="3">
    <location>
        <begin position="106"/>
        <end position="133"/>
    </location>
</feature>
<dbReference type="Gene3D" id="2.40.420.20">
    <property type="match status" value="1"/>
</dbReference>
<dbReference type="Gene3D" id="2.40.50.100">
    <property type="match status" value="1"/>
</dbReference>